<dbReference type="GO" id="GO:0046872">
    <property type="term" value="F:metal ion binding"/>
    <property type="evidence" value="ECO:0007669"/>
    <property type="project" value="UniProtKB-KW"/>
</dbReference>
<keyword evidence="6 7" id="KW-0862">Zinc</keyword>
<feature type="domain" description="Metallo-beta-lactamase" evidence="8">
    <location>
        <begin position="27"/>
        <end position="185"/>
    </location>
</feature>
<sequence>MFDTGVEPYQTLNMGAFEIVLLPCLADNYSVLLHDPASSETAAIDAPHAATIRAALDARNWRLNHLFITHHHTDHTAGIAELKGHYGSSVTGPEAEADRIPGLTRGVTEATRLEFAGHPIRALETPGHTLGHVTYYMPEDGLVFTGDTLFSLGCGRIFEGDPRMMWTSISKIAALPGDTRIYCGHEYTLGNARFAMNVEPENDALKARVAEVQALRAAGEPTVPTTLDLEKATNPFLRPDSRMIRARLGLGGAPDWEVFARLRQLKNKA</sequence>
<comment type="subunit">
    <text evidence="7">Monomer.</text>
</comment>
<dbReference type="InterPro" id="IPR017782">
    <property type="entry name" value="Hydroxyacylglutathione_Hdrlase"/>
</dbReference>
<dbReference type="UniPathway" id="UPA00619">
    <property type="reaction ID" value="UER00676"/>
</dbReference>
<comment type="function">
    <text evidence="7">Thiolesterase that catalyzes the hydrolysis of S-D-lactoyl-glutathione to form glutathione and D-lactic acid.</text>
</comment>
<dbReference type="PANTHER" id="PTHR43705:SF1">
    <property type="entry name" value="HYDROXYACYLGLUTATHIONE HYDROLASE GLOB"/>
    <property type="match status" value="1"/>
</dbReference>
<dbReference type="STRING" id="670307.HYPDE_37598"/>
<dbReference type="HAMAP" id="MF_01374">
    <property type="entry name" value="Glyoxalase_2"/>
    <property type="match status" value="1"/>
</dbReference>
<evidence type="ECO:0000256" key="1">
    <source>
        <dbReference type="ARBA" id="ARBA00001623"/>
    </source>
</evidence>
<evidence type="ECO:0000313" key="9">
    <source>
        <dbReference type="EMBL" id="AGK59191.1"/>
    </source>
</evidence>
<evidence type="ECO:0000256" key="5">
    <source>
        <dbReference type="ARBA" id="ARBA00022801"/>
    </source>
</evidence>
<feature type="binding site" evidence="7">
    <location>
        <position position="147"/>
    </location>
    <ligand>
        <name>Zn(2+)</name>
        <dbReference type="ChEBI" id="CHEBI:29105"/>
        <label>1</label>
    </ligand>
</feature>
<dbReference type="InterPro" id="IPR032282">
    <property type="entry name" value="HAGH_C"/>
</dbReference>
<dbReference type="Pfam" id="PF16123">
    <property type="entry name" value="HAGH_C"/>
    <property type="match status" value="1"/>
</dbReference>
<comment type="similarity">
    <text evidence="3 7">Belongs to the metallo-beta-lactamase superfamily. Glyoxalase II family.</text>
</comment>
<dbReference type="NCBIfam" id="TIGR03413">
    <property type="entry name" value="GSH_gloB"/>
    <property type="match status" value="1"/>
</dbReference>
<feature type="binding site" evidence="7">
    <location>
        <position position="147"/>
    </location>
    <ligand>
        <name>Zn(2+)</name>
        <dbReference type="ChEBI" id="CHEBI:29105"/>
        <label>2</label>
    </ligand>
</feature>
<dbReference type="Pfam" id="PF00753">
    <property type="entry name" value="Lactamase_B"/>
    <property type="match status" value="1"/>
</dbReference>
<proteinExistence type="inferred from homology"/>
<evidence type="ECO:0000313" key="10">
    <source>
        <dbReference type="Proteomes" id="UP000005952"/>
    </source>
</evidence>
<protein>
    <recommendedName>
        <fullName evidence="7">Hydroxyacylglutathione hydrolase</fullName>
        <ecNumber evidence="7">3.1.2.6</ecNumber>
    </recommendedName>
    <alternativeName>
        <fullName evidence="7">Glyoxalase II</fullName>
        <shortName evidence="7">Glx II</shortName>
    </alternativeName>
</protein>
<dbReference type="Proteomes" id="UP000005952">
    <property type="component" value="Chromosome"/>
</dbReference>
<comment type="pathway">
    <text evidence="2 7">Secondary metabolite metabolism; methylglyoxal degradation; (R)-lactate from methylglyoxal: step 2/2.</text>
</comment>
<dbReference type="eggNOG" id="COG0491">
    <property type="taxonomic scope" value="Bacteria"/>
</dbReference>
<dbReference type="InterPro" id="IPR001279">
    <property type="entry name" value="Metallo-B-lactamas"/>
</dbReference>
<keyword evidence="5 7" id="KW-0378">Hydrolase</keyword>
<dbReference type="GO" id="GO:0004416">
    <property type="term" value="F:hydroxyacylglutathione hydrolase activity"/>
    <property type="evidence" value="ECO:0007669"/>
    <property type="project" value="UniProtKB-UniRule"/>
</dbReference>
<reference evidence="9 10" key="1">
    <citation type="journal article" date="2013" name="Genome Announc.">
        <title>Genome sequences for three denitrifying bacterial strains isolated from a uranium- and nitrate-contaminated subsurface environment.</title>
        <authorList>
            <person name="Venkatramanan R."/>
            <person name="Prakash O."/>
            <person name="Woyke T."/>
            <person name="Chain P."/>
            <person name="Goodwin L.A."/>
            <person name="Watson D."/>
            <person name="Brooks S."/>
            <person name="Kostka J.E."/>
            <person name="Green S.J."/>
        </authorList>
    </citation>
    <scope>NUCLEOTIDE SEQUENCE [LARGE SCALE GENOMIC DNA]</scope>
    <source>
        <strain evidence="9 10">1NES1</strain>
    </source>
</reference>
<feature type="binding site" evidence="7">
    <location>
        <position position="185"/>
    </location>
    <ligand>
        <name>Zn(2+)</name>
        <dbReference type="ChEBI" id="CHEBI:29105"/>
        <label>2</label>
    </ligand>
</feature>
<feature type="binding site" evidence="7">
    <location>
        <position position="128"/>
    </location>
    <ligand>
        <name>Zn(2+)</name>
        <dbReference type="ChEBI" id="CHEBI:29105"/>
        <label>1</label>
    </ligand>
</feature>
<evidence type="ECO:0000256" key="4">
    <source>
        <dbReference type="ARBA" id="ARBA00022723"/>
    </source>
</evidence>
<feature type="binding site" evidence="7">
    <location>
        <position position="75"/>
    </location>
    <ligand>
        <name>Zn(2+)</name>
        <dbReference type="ChEBI" id="CHEBI:29105"/>
        <label>2</label>
    </ligand>
</feature>
<dbReference type="SUPFAM" id="SSF56281">
    <property type="entry name" value="Metallo-hydrolase/oxidoreductase"/>
    <property type="match status" value="1"/>
</dbReference>
<dbReference type="PIRSF" id="PIRSF005457">
    <property type="entry name" value="Glx"/>
    <property type="match status" value="1"/>
</dbReference>
<comment type="cofactor">
    <cofactor evidence="7">
        <name>Zn(2+)</name>
        <dbReference type="ChEBI" id="CHEBI:29105"/>
    </cofactor>
    <text evidence="7">Binds 2 Zn(2+) ions per subunit.</text>
</comment>
<dbReference type="EC" id="3.1.2.6" evidence="7"/>
<evidence type="ECO:0000256" key="2">
    <source>
        <dbReference type="ARBA" id="ARBA00004963"/>
    </source>
</evidence>
<dbReference type="Gene3D" id="3.60.15.10">
    <property type="entry name" value="Ribonuclease Z/Hydroxyacylglutathione hydrolase-like"/>
    <property type="match status" value="1"/>
</dbReference>
<dbReference type="AlphaFoldDB" id="N0BFF9"/>
<dbReference type="SMART" id="SM00849">
    <property type="entry name" value="Lactamase_B"/>
    <property type="match status" value="1"/>
</dbReference>
<dbReference type="GO" id="GO:0019243">
    <property type="term" value="P:methylglyoxal catabolic process to D-lactate via S-lactoyl-glutathione"/>
    <property type="evidence" value="ECO:0007669"/>
    <property type="project" value="UniProtKB-UniRule"/>
</dbReference>
<evidence type="ECO:0000256" key="3">
    <source>
        <dbReference type="ARBA" id="ARBA00006759"/>
    </source>
</evidence>
<dbReference type="HOGENOM" id="CLU_030571_4_1_5"/>
<evidence type="ECO:0000256" key="6">
    <source>
        <dbReference type="ARBA" id="ARBA00022833"/>
    </source>
</evidence>
<name>N0BFF9_9HYPH</name>
<keyword evidence="4 7" id="KW-0479">Metal-binding</keyword>
<dbReference type="CDD" id="cd07723">
    <property type="entry name" value="hydroxyacylglutathione_hydrolase_MBL-fold"/>
    <property type="match status" value="1"/>
</dbReference>
<comment type="catalytic activity">
    <reaction evidence="1 7">
        <text>an S-(2-hydroxyacyl)glutathione + H2O = a 2-hydroxy carboxylate + glutathione + H(+)</text>
        <dbReference type="Rhea" id="RHEA:21864"/>
        <dbReference type="ChEBI" id="CHEBI:15377"/>
        <dbReference type="ChEBI" id="CHEBI:15378"/>
        <dbReference type="ChEBI" id="CHEBI:57925"/>
        <dbReference type="ChEBI" id="CHEBI:58896"/>
        <dbReference type="ChEBI" id="CHEBI:71261"/>
        <dbReference type="EC" id="3.1.2.6"/>
    </reaction>
</comment>
<organism evidence="9 10">
    <name type="scientific">Hyphomicrobium denitrificans 1NES1</name>
    <dbReference type="NCBI Taxonomy" id="670307"/>
    <lineage>
        <taxon>Bacteria</taxon>
        <taxon>Pseudomonadati</taxon>
        <taxon>Pseudomonadota</taxon>
        <taxon>Alphaproteobacteria</taxon>
        <taxon>Hyphomicrobiales</taxon>
        <taxon>Hyphomicrobiaceae</taxon>
        <taxon>Hyphomicrobium</taxon>
    </lineage>
</organism>
<feature type="binding site" evidence="7">
    <location>
        <position position="72"/>
    </location>
    <ligand>
        <name>Zn(2+)</name>
        <dbReference type="ChEBI" id="CHEBI:29105"/>
        <label>1</label>
    </ligand>
</feature>
<evidence type="ECO:0000256" key="7">
    <source>
        <dbReference type="HAMAP-Rule" id="MF_01374"/>
    </source>
</evidence>
<dbReference type="KEGG" id="hdt:HYPDE_37598"/>
<dbReference type="PANTHER" id="PTHR43705">
    <property type="entry name" value="HYDROXYACYLGLUTATHIONE HYDROLASE"/>
    <property type="match status" value="1"/>
</dbReference>
<dbReference type="EMBL" id="CP005587">
    <property type="protein sequence ID" value="AGK59191.1"/>
    <property type="molecule type" value="Genomic_DNA"/>
</dbReference>
<gene>
    <name evidence="7" type="primary">gloB</name>
    <name evidence="9" type="ORF">HYPDE_37598</name>
</gene>
<dbReference type="InterPro" id="IPR035680">
    <property type="entry name" value="Clx_II_MBL"/>
</dbReference>
<dbReference type="InterPro" id="IPR036866">
    <property type="entry name" value="RibonucZ/Hydroxyglut_hydro"/>
</dbReference>
<dbReference type="InterPro" id="IPR050110">
    <property type="entry name" value="Glyoxalase_II_hydrolase"/>
</dbReference>
<feature type="binding site" evidence="7">
    <location>
        <position position="74"/>
    </location>
    <ligand>
        <name>Zn(2+)</name>
        <dbReference type="ChEBI" id="CHEBI:29105"/>
        <label>2</label>
    </ligand>
</feature>
<keyword evidence="10" id="KW-1185">Reference proteome</keyword>
<accession>N0BFF9</accession>
<feature type="binding site" evidence="7">
    <location>
        <position position="70"/>
    </location>
    <ligand>
        <name>Zn(2+)</name>
        <dbReference type="ChEBI" id="CHEBI:29105"/>
        <label>1</label>
    </ligand>
</feature>
<evidence type="ECO:0000259" key="8">
    <source>
        <dbReference type="SMART" id="SM00849"/>
    </source>
</evidence>